<dbReference type="PROSITE" id="PS00237">
    <property type="entry name" value="G_PROTEIN_RECEP_F1_1"/>
    <property type="match status" value="1"/>
</dbReference>
<feature type="transmembrane region" description="Helical" evidence="12">
    <location>
        <begin position="27"/>
        <end position="52"/>
    </location>
</feature>
<dbReference type="PRINTS" id="PR00663">
    <property type="entry name" value="GALANINR"/>
</dbReference>
<evidence type="ECO:0000259" key="13">
    <source>
        <dbReference type="PROSITE" id="PS50262"/>
    </source>
</evidence>
<dbReference type="FunFam" id="1.20.1070.10:FF:000092">
    <property type="entry name" value="Galanin receptor type 2"/>
    <property type="match status" value="1"/>
</dbReference>
<evidence type="ECO:0000256" key="6">
    <source>
        <dbReference type="ARBA" id="ARBA00023136"/>
    </source>
</evidence>
<feature type="transmembrane region" description="Helical" evidence="12">
    <location>
        <begin position="188"/>
        <end position="209"/>
    </location>
</feature>
<protein>
    <submittedName>
        <fullName evidence="15">Galanin receptor type 2-like</fullName>
    </submittedName>
</protein>
<evidence type="ECO:0000256" key="4">
    <source>
        <dbReference type="ARBA" id="ARBA00022989"/>
    </source>
</evidence>
<dbReference type="InterPro" id="IPR017452">
    <property type="entry name" value="GPCR_Rhodpsn_7TM"/>
</dbReference>
<dbReference type="PANTHER" id="PTHR45695">
    <property type="entry name" value="LEUCOKININ RECEPTOR-RELATED"/>
    <property type="match status" value="1"/>
</dbReference>
<evidence type="ECO:0000256" key="8">
    <source>
        <dbReference type="ARBA" id="ARBA00023170"/>
    </source>
</evidence>
<dbReference type="CDD" id="cd15097">
    <property type="entry name" value="7tmA_Gal2_Gal3_R"/>
    <property type="match status" value="1"/>
</dbReference>
<evidence type="ECO:0000256" key="12">
    <source>
        <dbReference type="SAM" id="Phobius"/>
    </source>
</evidence>
<sequence>MSEQEELAELAGPWNSSELNQFSPTKIAIPVVFSLIFLLGTVGNSLVLAVLLQNSQGGCKQTKLFIFNLSLADFFFIVFCVPFQATIYSTEGWIFGAFMCKAVHFFIYLTMYASSFTLAAVSVDRYLAIRYPLHSRELRTAYSAVVTTAIIWGLSMIFSGPYLSYYDLVQWEESYICVPGWEGWKRKILETSTFIFGYIIPALIVSLSYTRTIKHLWTSVDPLTDMSESKKSKWKVTKMIIIVTILFCFCWLPYHVVVLHYLYGDFPFNQTTYALRLLSHCMAYANSCLNPIVYALVSKHFRKGFKKVFRCLLRRKPWNKVQAVHCTLTKPGIEVGSTDKSQVNEDNRQRNGCIPGPRSITVPSSPAFHKPNWSGASAMGAECFR</sequence>
<dbReference type="GO" id="GO:0005886">
    <property type="term" value="C:plasma membrane"/>
    <property type="evidence" value="ECO:0007669"/>
    <property type="project" value="TreeGrafter"/>
</dbReference>
<dbReference type="Proteomes" id="UP000504612">
    <property type="component" value="Unplaced"/>
</dbReference>
<keyword evidence="6 12" id="KW-0472">Membrane</keyword>
<feature type="transmembrane region" description="Helical" evidence="12">
    <location>
        <begin position="140"/>
        <end position="163"/>
    </location>
</feature>
<feature type="transmembrane region" description="Helical" evidence="12">
    <location>
        <begin position="64"/>
        <end position="85"/>
    </location>
</feature>
<dbReference type="KEGG" id="nss:113420686"/>
<keyword evidence="7" id="KW-1015">Disulfide bond</keyword>
<dbReference type="Gene3D" id="1.20.1070.10">
    <property type="entry name" value="Rhodopsin 7-helix transmembrane proteins"/>
    <property type="match status" value="1"/>
</dbReference>
<dbReference type="InterPro" id="IPR000405">
    <property type="entry name" value="Galanin_rcpt"/>
</dbReference>
<evidence type="ECO:0000256" key="11">
    <source>
        <dbReference type="SAM" id="MobiDB-lite"/>
    </source>
</evidence>
<comment type="subcellular location">
    <subcellularLocation>
        <location evidence="1">Membrane</location>
        <topology evidence="1">Multi-pass membrane protein</topology>
    </subcellularLocation>
</comment>
<keyword evidence="5 10" id="KW-0297">G-protein coupled receptor</keyword>
<keyword evidence="8 10" id="KW-0675">Receptor</keyword>
<feature type="transmembrane region" description="Helical" evidence="12">
    <location>
        <begin position="239"/>
        <end position="263"/>
    </location>
</feature>
<evidence type="ECO:0000256" key="3">
    <source>
        <dbReference type="ARBA" id="ARBA00022692"/>
    </source>
</evidence>
<evidence type="ECO:0000256" key="10">
    <source>
        <dbReference type="RuleBase" id="RU000688"/>
    </source>
</evidence>
<dbReference type="InterPro" id="IPR000276">
    <property type="entry name" value="GPCR_Rhodpsn"/>
</dbReference>
<dbReference type="SUPFAM" id="SSF81321">
    <property type="entry name" value="Family A G protein-coupled receptor-like"/>
    <property type="match status" value="1"/>
</dbReference>
<evidence type="ECO:0000256" key="5">
    <source>
        <dbReference type="ARBA" id="ARBA00023040"/>
    </source>
</evidence>
<keyword evidence="3 10" id="KW-0812">Transmembrane</keyword>
<dbReference type="GeneID" id="113420686"/>
<dbReference type="GO" id="GO:0004930">
    <property type="term" value="F:G protein-coupled receptor activity"/>
    <property type="evidence" value="ECO:0007669"/>
    <property type="project" value="UniProtKB-KW"/>
</dbReference>
<feature type="transmembrane region" description="Helical" evidence="12">
    <location>
        <begin position="275"/>
        <end position="297"/>
    </location>
</feature>
<feature type="region of interest" description="Disordered" evidence="11">
    <location>
        <begin position="337"/>
        <end position="356"/>
    </location>
</feature>
<evidence type="ECO:0000256" key="7">
    <source>
        <dbReference type="ARBA" id="ARBA00023157"/>
    </source>
</evidence>
<keyword evidence="9 10" id="KW-0807">Transducer</keyword>
<dbReference type="Pfam" id="PF00001">
    <property type="entry name" value="7tm_1"/>
    <property type="match status" value="1"/>
</dbReference>
<gene>
    <name evidence="15" type="primary">LOC113420686</name>
</gene>
<keyword evidence="14" id="KW-1185">Reference proteome</keyword>
<evidence type="ECO:0000313" key="14">
    <source>
        <dbReference type="Proteomes" id="UP000504612"/>
    </source>
</evidence>
<feature type="domain" description="G-protein coupled receptors family 1 profile" evidence="13">
    <location>
        <begin position="43"/>
        <end position="294"/>
    </location>
</feature>
<dbReference type="PRINTS" id="PR00237">
    <property type="entry name" value="GPCRRHODOPSN"/>
</dbReference>
<comment type="similarity">
    <text evidence="2 10">Belongs to the G-protein coupled receptor 1 family.</text>
</comment>
<accession>A0A6J1V9I2</accession>
<evidence type="ECO:0000256" key="2">
    <source>
        <dbReference type="ARBA" id="ARBA00010663"/>
    </source>
</evidence>
<name>A0A6J1V9I2_9SAUR</name>
<evidence type="ECO:0000256" key="1">
    <source>
        <dbReference type="ARBA" id="ARBA00004141"/>
    </source>
</evidence>
<evidence type="ECO:0000256" key="9">
    <source>
        <dbReference type="ARBA" id="ARBA00023224"/>
    </source>
</evidence>
<organism evidence="14 15">
    <name type="scientific">Notechis scutatus</name>
    <name type="common">mainland tiger snake</name>
    <dbReference type="NCBI Taxonomy" id="8663"/>
    <lineage>
        <taxon>Eukaryota</taxon>
        <taxon>Metazoa</taxon>
        <taxon>Chordata</taxon>
        <taxon>Craniata</taxon>
        <taxon>Vertebrata</taxon>
        <taxon>Euteleostomi</taxon>
        <taxon>Lepidosauria</taxon>
        <taxon>Squamata</taxon>
        <taxon>Bifurcata</taxon>
        <taxon>Unidentata</taxon>
        <taxon>Episquamata</taxon>
        <taxon>Toxicofera</taxon>
        <taxon>Serpentes</taxon>
        <taxon>Colubroidea</taxon>
        <taxon>Elapidae</taxon>
        <taxon>Hydrophiinae</taxon>
        <taxon>Notechis</taxon>
    </lineage>
</organism>
<dbReference type="PANTHER" id="PTHR45695:SF31">
    <property type="entry name" value="LOC100125055 PROTEIN"/>
    <property type="match status" value="1"/>
</dbReference>
<feature type="transmembrane region" description="Helical" evidence="12">
    <location>
        <begin position="105"/>
        <end position="128"/>
    </location>
</feature>
<dbReference type="PROSITE" id="PS50262">
    <property type="entry name" value="G_PROTEIN_RECEP_F1_2"/>
    <property type="match status" value="1"/>
</dbReference>
<dbReference type="RefSeq" id="XP_026536509.1">
    <property type="nucleotide sequence ID" value="XM_026680724.1"/>
</dbReference>
<proteinExistence type="inferred from homology"/>
<reference evidence="15" key="1">
    <citation type="submission" date="2025-08" db="UniProtKB">
        <authorList>
            <consortium name="RefSeq"/>
        </authorList>
    </citation>
    <scope>IDENTIFICATION</scope>
</reference>
<evidence type="ECO:0000313" key="15">
    <source>
        <dbReference type="RefSeq" id="XP_026536509.1"/>
    </source>
</evidence>
<dbReference type="AlphaFoldDB" id="A0A6J1V9I2"/>
<keyword evidence="4 12" id="KW-1133">Transmembrane helix</keyword>